<name>A0ABD0XXZ6_9HEMI</name>
<sequence>MDDEGVGGGDLGHDVEAGGARERNEGEGEGDRPDDPGEALELELNRRHFGAAPPAYRHTRNPSPEVSRTDLAACVCQYAWMSSEQLRAIPKQIDPQFVSTSEMTENEMNILYDSWLHLRRDKLTCGSVWFMS</sequence>
<reference evidence="2 3" key="1">
    <citation type="submission" date="2024-07" db="EMBL/GenBank/DDBJ databases">
        <title>Chromosome-level genome assembly of the water stick insect Ranatra chinensis (Heteroptera: Nepidae).</title>
        <authorList>
            <person name="Liu X."/>
        </authorList>
    </citation>
    <scope>NUCLEOTIDE SEQUENCE [LARGE SCALE GENOMIC DNA]</scope>
    <source>
        <strain evidence="2">Cailab_2021Rc</strain>
        <tissue evidence="2">Muscle</tissue>
    </source>
</reference>
<dbReference type="AlphaFoldDB" id="A0ABD0XXZ6"/>
<evidence type="ECO:0000313" key="3">
    <source>
        <dbReference type="Proteomes" id="UP001558652"/>
    </source>
</evidence>
<keyword evidence="3" id="KW-1185">Reference proteome</keyword>
<comment type="caution">
    <text evidence="2">The sequence shown here is derived from an EMBL/GenBank/DDBJ whole genome shotgun (WGS) entry which is preliminary data.</text>
</comment>
<accession>A0ABD0XXZ6</accession>
<dbReference type="Proteomes" id="UP001558652">
    <property type="component" value="Unassembled WGS sequence"/>
</dbReference>
<evidence type="ECO:0000313" key="2">
    <source>
        <dbReference type="EMBL" id="KAL1116139.1"/>
    </source>
</evidence>
<dbReference type="EMBL" id="JBFDAA010000018">
    <property type="protein sequence ID" value="KAL1116139.1"/>
    <property type="molecule type" value="Genomic_DNA"/>
</dbReference>
<proteinExistence type="predicted"/>
<protein>
    <submittedName>
        <fullName evidence="2">Uncharacterized protein</fullName>
    </submittedName>
</protein>
<feature type="compositionally biased region" description="Basic and acidic residues" evidence="1">
    <location>
        <begin position="11"/>
        <end position="35"/>
    </location>
</feature>
<feature type="region of interest" description="Disordered" evidence="1">
    <location>
        <begin position="1"/>
        <end position="39"/>
    </location>
</feature>
<evidence type="ECO:0000256" key="1">
    <source>
        <dbReference type="SAM" id="MobiDB-lite"/>
    </source>
</evidence>
<feature type="compositionally biased region" description="Gly residues" evidence="1">
    <location>
        <begin position="1"/>
        <end position="10"/>
    </location>
</feature>
<organism evidence="2 3">
    <name type="scientific">Ranatra chinensis</name>
    <dbReference type="NCBI Taxonomy" id="642074"/>
    <lineage>
        <taxon>Eukaryota</taxon>
        <taxon>Metazoa</taxon>
        <taxon>Ecdysozoa</taxon>
        <taxon>Arthropoda</taxon>
        <taxon>Hexapoda</taxon>
        <taxon>Insecta</taxon>
        <taxon>Pterygota</taxon>
        <taxon>Neoptera</taxon>
        <taxon>Paraneoptera</taxon>
        <taxon>Hemiptera</taxon>
        <taxon>Heteroptera</taxon>
        <taxon>Panheteroptera</taxon>
        <taxon>Nepomorpha</taxon>
        <taxon>Nepidae</taxon>
        <taxon>Ranatrinae</taxon>
        <taxon>Ranatra</taxon>
    </lineage>
</organism>
<gene>
    <name evidence="2" type="ORF">AAG570_005634</name>
</gene>